<dbReference type="EMBL" id="MU277193">
    <property type="protein sequence ID" value="KAI0066141.1"/>
    <property type="molecule type" value="Genomic_DNA"/>
</dbReference>
<dbReference type="Proteomes" id="UP000814140">
    <property type="component" value="Unassembled WGS sequence"/>
</dbReference>
<organism evidence="1 2">
    <name type="scientific">Artomyces pyxidatus</name>
    <dbReference type="NCBI Taxonomy" id="48021"/>
    <lineage>
        <taxon>Eukaryota</taxon>
        <taxon>Fungi</taxon>
        <taxon>Dikarya</taxon>
        <taxon>Basidiomycota</taxon>
        <taxon>Agaricomycotina</taxon>
        <taxon>Agaricomycetes</taxon>
        <taxon>Russulales</taxon>
        <taxon>Auriscalpiaceae</taxon>
        <taxon>Artomyces</taxon>
    </lineage>
</organism>
<reference evidence="1" key="2">
    <citation type="journal article" date="2022" name="New Phytol.">
        <title>Evolutionary transition to the ectomycorrhizal habit in the genomes of a hyperdiverse lineage of mushroom-forming fungi.</title>
        <authorList>
            <person name="Looney B."/>
            <person name="Miyauchi S."/>
            <person name="Morin E."/>
            <person name="Drula E."/>
            <person name="Courty P.E."/>
            <person name="Kohler A."/>
            <person name="Kuo A."/>
            <person name="LaButti K."/>
            <person name="Pangilinan J."/>
            <person name="Lipzen A."/>
            <person name="Riley R."/>
            <person name="Andreopoulos W."/>
            <person name="He G."/>
            <person name="Johnson J."/>
            <person name="Nolan M."/>
            <person name="Tritt A."/>
            <person name="Barry K.W."/>
            <person name="Grigoriev I.V."/>
            <person name="Nagy L.G."/>
            <person name="Hibbett D."/>
            <person name="Henrissat B."/>
            <person name="Matheny P.B."/>
            <person name="Labbe J."/>
            <person name="Martin F.M."/>
        </authorList>
    </citation>
    <scope>NUCLEOTIDE SEQUENCE</scope>
    <source>
        <strain evidence="1">HHB10654</strain>
    </source>
</reference>
<accession>A0ACB8TD34</accession>
<name>A0ACB8TD34_9AGAM</name>
<gene>
    <name evidence="1" type="ORF">BV25DRAFT_1821030</name>
</gene>
<protein>
    <submittedName>
        <fullName evidence="1">Uncharacterized protein</fullName>
    </submittedName>
</protein>
<keyword evidence="2" id="KW-1185">Reference proteome</keyword>
<evidence type="ECO:0000313" key="1">
    <source>
        <dbReference type="EMBL" id="KAI0066141.1"/>
    </source>
</evidence>
<proteinExistence type="predicted"/>
<evidence type="ECO:0000313" key="2">
    <source>
        <dbReference type="Proteomes" id="UP000814140"/>
    </source>
</evidence>
<sequence length="847" mass="92474">MSADAIIVCKSYVERGVQTGSPTSRARSPRLDARSPTSPFSDITSSSVNNAQQLSPSASSDRVSAYNHSLAHSSPPLSVVLRTQRVPKPPRLPRNRPSQHHSEATRFFSLPEDAPIVSSKAELNSTQRIVSMPERQSTGRFTLDFSLSSDGVNASGYSGGSFLSENDTTSGIRLPDHEQGIPHTPSPPSSPESVLIIENNDELSDAFLRKRGAEDAGASTKERALEDEGWITWARSPPRPIPALHGPLSLPYARCPSGAEGTIIEERDHMPRMIWGLDSEDQTTGHSKVESLPASQTDQSAAPSQSIQSRHRTAHHEPISEARPARAVLEPPTSLSRSPAVTRPSQEDTQYSEFKPPVVGISDGRYPRGAHDDTIILENLLRAETARRANQIPNYTSTDNLTRALSETLHLQELGSDFSGSRLQQQVLVDERSRYSAPYSLDANASSRANQAANAVGRPMRVSSRPAVGSALPQIFIEPRSPELSRIPPQRPSAMEIAQQYHQQQQRQNGSLLPTPPSSSSPLWSSDFSPYEDSAISPATSYMPHYSVRNTSGNPDHLRRLVYQRMNDAAYDLEGASSLAPPAQIDSSSVSQLHCDLDSSRVPSSQALMNFLTRRDIHRLSPLNSDYLLSSTGPSQTMHHTPGPMTELKAHRILSSHGYVPPSPTSPEVDRHAYSHQHQPRSIPLARLIQRRLSAVPEEDSNSTVRGRSSSPPLQMHLQAMQRSSQHAPRAYVPPQQQSMYSVGAKYSRGQGAGGLATQSRELEPFMRESYGEPAAQAKVRLPNSPVMTRGDEGITDERGRTYAGERGREDSAGSGQRGRDGSGRSRGGKRQRSHGRPRKSVAASAN</sequence>
<reference evidence="1" key="1">
    <citation type="submission" date="2021-03" db="EMBL/GenBank/DDBJ databases">
        <authorList>
            <consortium name="DOE Joint Genome Institute"/>
            <person name="Ahrendt S."/>
            <person name="Looney B.P."/>
            <person name="Miyauchi S."/>
            <person name="Morin E."/>
            <person name="Drula E."/>
            <person name="Courty P.E."/>
            <person name="Chicoki N."/>
            <person name="Fauchery L."/>
            <person name="Kohler A."/>
            <person name="Kuo A."/>
            <person name="Labutti K."/>
            <person name="Pangilinan J."/>
            <person name="Lipzen A."/>
            <person name="Riley R."/>
            <person name="Andreopoulos W."/>
            <person name="He G."/>
            <person name="Johnson J."/>
            <person name="Barry K.W."/>
            <person name="Grigoriev I.V."/>
            <person name="Nagy L."/>
            <person name="Hibbett D."/>
            <person name="Henrissat B."/>
            <person name="Matheny P.B."/>
            <person name="Labbe J."/>
            <person name="Martin F."/>
        </authorList>
    </citation>
    <scope>NUCLEOTIDE SEQUENCE</scope>
    <source>
        <strain evidence="1">HHB10654</strain>
    </source>
</reference>
<comment type="caution">
    <text evidence="1">The sequence shown here is derived from an EMBL/GenBank/DDBJ whole genome shotgun (WGS) entry which is preliminary data.</text>
</comment>